<feature type="binding site" evidence="3">
    <location>
        <position position="161"/>
    </location>
    <ligand>
        <name>Zn(2+)</name>
        <dbReference type="ChEBI" id="CHEBI:29105"/>
    </ligand>
</feature>
<keyword evidence="3" id="KW-0862">Zinc</keyword>
<gene>
    <name evidence="3" type="primary">csl4</name>
    <name evidence="6" type="ORF">LPQ35_03850</name>
</gene>
<dbReference type="PANTHER" id="PTHR12686:SF8">
    <property type="entry name" value="EXOSOME COMPLEX COMPONENT CSL4"/>
    <property type="match status" value="1"/>
</dbReference>
<proteinExistence type="inferred from homology"/>
<evidence type="ECO:0000259" key="4">
    <source>
        <dbReference type="Pfam" id="PF10447"/>
    </source>
</evidence>
<organism evidence="6 7">
    <name type="scientific">Geoglobus acetivorans</name>
    <dbReference type="NCBI Taxonomy" id="565033"/>
    <lineage>
        <taxon>Archaea</taxon>
        <taxon>Methanobacteriati</taxon>
        <taxon>Methanobacteriota</taxon>
        <taxon>Archaeoglobi</taxon>
        <taxon>Archaeoglobales</taxon>
        <taxon>Archaeoglobaceae</taxon>
        <taxon>Geoglobus</taxon>
    </lineage>
</organism>
<dbReference type="InterPro" id="IPR025721">
    <property type="entry name" value="Exosome_cplx_N_dom"/>
</dbReference>
<feature type="binding site" evidence="3">
    <location>
        <position position="145"/>
    </location>
    <ligand>
        <name>Zn(2+)</name>
        <dbReference type="ChEBI" id="CHEBI:29105"/>
    </ligand>
</feature>
<reference evidence="6 7" key="1">
    <citation type="submission" date="2021-11" db="EMBL/GenBank/DDBJ databases">
        <title>Whole genome of Geoglobus acetivorans.</title>
        <authorList>
            <person name="Liu D."/>
        </authorList>
    </citation>
    <scope>NUCLEOTIDE SEQUENCE [LARGE SCALE GENOMIC DNA]</scope>
    <source>
        <strain evidence="6 7">SBH6</strain>
    </source>
</reference>
<dbReference type="GeneID" id="90448789"/>
<comment type="subunit">
    <text evidence="3">Component of the archaeal exosome complex. Forms a trimer of Rrp4 and/or Csl4 subunits. The trimer associates with an hexameric ring-like arrangement composed of 3 Rrp41-Rrp42 heterodimers. Interacts with DnaG.</text>
</comment>
<dbReference type="NCBIfam" id="NF034126">
    <property type="entry name" value="PRK09521.1"/>
    <property type="match status" value="1"/>
</dbReference>
<dbReference type="RefSeq" id="WP_193808070.1">
    <property type="nucleotide sequence ID" value="NZ_CP087714.1"/>
</dbReference>
<keyword evidence="1 3" id="KW-0963">Cytoplasm</keyword>
<comment type="function">
    <text evidence="3">Non-catalytic component of the exosome, which is a complex involved in RNA degradation. Increases the RNA binding and the efficiency of RNA degradation. Helpful for the interaction of the exosome with A-poor RNAs.</text>
</comment>
<comment type="similarity">
    <text evidence="3">Belongs to the CSL4 family.</text>
</comment>
<dbReference type="Pfam" id="PF10447">
    <property type="entry name" value="EXOSC1"/>
    <property type="match status" value="1"/>
</dbReference>
<dbReference type="InterPro" id="IPR030850">
    <property type="entry name" value="Exosome_Csl4_arc"/>
</dbReference>
<sequence>MFVLPGDFLGYAEEYMPGKGVYEEDGKLFAATAGKVRIEEKTISVETVKEIPELGKDDVVIGRVVDTRNSFAMVEIARKRGSERALRHYDRALLHISNMSKDYMKNVDDAVKYWDIVVARVIDNSLRLSIKEKDLGVVRAICSKCGSRLDVKKDKLKCPECGNVEKRKVSTNYGKGEW</sequence>
<evidence type="ECO:0000259" key="5">
    <source>
        <dbReference type="Pfam" id="PF14382"/>
    </source>
</evidence>
<dbReference type="EMBL" id="CP087714">
    <property type="protein sequence ID" value="XAT64513.1"/>
    <property type="molecule type" value="Genomic_DNA"/>
</dbReference>
<keyword evidence="3" id="KW-0479">Metal-binding</keyword>
<dbReference type="Pfam" id="PF14382">
    <property type="entry name" value="ECR1_N"/>
    <property type="match status" value="1"/>
</dbReference>
<dbReference type="InterPro" id="IPR039771">
    <property type="entry name" value="Csl4"/>
</dbReference>
<accession>A0ABZ3H6U0</accession>
<dbReference type="InterPro" id="IPR012340">
    <property type="entry name" value="NA-bd_OB-fold"/>
</dbReference>
<dbReference type="Gene3D" id="2.40.50.140">
    <property type="entry name" value="Nucleic acid-binding proteins"/>
    <property type="match status" value="1"/>
</dbReference>
<evidence type="ECO:0000313" key="7">
    <source>
        <dbReference type="Proteomes" id="UP001492541"/>
    </source>
</evidence>
<feature type="domain" description="Exosome complex component CSL4 C-terminal" evidence="4">
    <location>
        <begin position="52"/>
        <end position="119"/>
    </location>
</feature>
<dbReference type="HAMAP" id="MF_00975">
    <property type="entry name" value="Exosome_Csl4"/>
    <property type="match status" value="1"/>
</dbReference>
<dbReference type="PANTHER" id="PTHR12686">
    <property type="entry name" value="3'-5' EXORIBONUCLEASE CSL4-RELATED"/>
    <property type="match status" value="1"/>
</dbReference>
<protein>
    <recommendedName>
        <fullName evidence="3">Exosome complex component Csl4</fullName>
    </recommendedName>
</protein>
<name>A0ABZ3H6U0_GEOAI</name>
<keyword evidence="2 3" id="KW-0271">Exosome</keyword>
<dbReference type="Gene3D" id="2.40.50.100">
    <property type="match status" value="1"/>
</dbReference>
<dbReference type="SUPFAM" id="SSF110324">
    <property type="entry name" value="Ribosomal L27 protein-like"/>
    <property type="match status" value="1"/>
</dbReference>
<evidence type="ECO:0000256" key="1">
    <source>
        <dbReference type="ARBA" id="ARBA00022490"/>
    </source>
</evidence>
<evidence type="ECO:0000313" key="6">
    <source>
        <dbReference type="EMBL" id="XAT64513.1"/>
    </source>
</evidence>
<comment type="subcellular location">
    <subcellularLocation>
        <location evidence="3">Cytoplasm</location>
    </subcellularLocation>
</comment>
<feature type="binding site" evidence="3">
    <location>
        <position position="158"/>
    </location>
    <ligand>
        <name>Zn(2+)</name>
        <dbReference type="ChEBI" id="CHEBI:29105"/>
    </ligand>
</feature>
<dbReference type="SUPFAM" id="SSF50249">
    <property type="entry name" value="Nucleic acid-binding proteins"/>
    <property type="match status" value="1"/>
</dbReference>
<keyword evidence="7" id="KW-1185">Reference proteome</keyword>
<evidence type="ECO:0000256" key="2">
    <source>
        <dbReference type="ARBA" id="ARBA00022835"/>
    </source>
</evidence>
<dbReference type="InterPro" id="IPR019495">
    <property type="entry name" value="EXOSC1_C"/>
</dbReference>
<dbReference type="Gene3D" id="2.20.70.10">
    <property type="match status" value="1"/>
</dbReference>
<evidence type="ECO:0000256" key="3">
    <source>
        <dbReference type="HAMAP-Rule" id="MF_00975"/>
    </source>
</evidence>
<dbReference type="Proteomes" id="UP001492541">
    <property type="component" value="Chromosome"/>
</dbReference>
<feature type="binding site" evidence="3">
    <location>
        <position position="142"/>
    </location>
    <ligand>
        <name>Zn(2+)</name>
        <dbReference type="ChEBI" id="CHEBI:29105"/>
    </ligand>
</feature>
<feature type="domain" description="Exosome complex component N-terminal" evidence="5">
    <location>
        <begin position="2"/>
        <end position="38"/>
    </location>
</feature>